<evidence type="ECO:0000256" key="1">
    <source>
        <dbReference type="SAM" id="MobiDB-lite"/>
    </source>
</evidence>
<protein>
    <recommendedName>
        <fullName evidence="4">Bifunctional lysine-specific demethylase and histidyl-hydroxylase</fullName>
    </recommendedName>
</protein>
<organism evidence="2 3">
    <name type="scientific">Prorocentrum cordatum</name>
    <dbReference type="NCBI Taxonomy" id="2364126"/>
    <lineage>
        <taxon>Eukaryota</taxon>
        <taxon>Sar</taxon>
        <taxon>Alveolata</taxon>
        <taxon>Dinophyceae</taxon>
        <taxon>Prorocentrales</taxon>
        <taxon>Prorocentraceae</taxon>
        <taxon>Prorocentrum</taxon>
    </lineage>
</organism>
<gene>
    <name evidence="2" type="ORF">PCOR1329_LOCUS78490</name>
</gene>
<evidence type="ECO:0008006" key="4">
    <source>
        <dbReference type="Google" id="ProtNLM"/>
    </source>
</evidence>
<dbReference type="SUPFAM" id="SSF51197">
    <property type="entry name" value="Clavaminate synthase-like"/>
    <property type="match status" value="1"/>
</dbReference>
<feature type="region of interest" description="Disordered" evidence="1">
    <location>
        <begin position="448"/>
        <end position="478"/>
    </location>
</feature>
<dbReference type="Proteomes" id="UP001189429">
    <property type="component" value="Unassembled WGS sequence"/>
</dbReference>
<evidence type="ECO:0000313" key="2">
    <source>
        <dbReference type="EMBL" id="CAK0901577.1"/>
    </source>
</evidence>
<keyword evidence="3" id="KW-1185">Reference proteome</keyword>
<reference evidence="2" key="1">
    <citation type="submission" date="2023-10" db="EMBL/GenBank/DDBJ databases">
        <authorList>
            <person name="Chen Y."/>
            <person name="Shah S."/>
            <person name="Dougan E. K."/>
            <person name="Thang M."/>
            <person name="Chan C."/>
        </authorList>
    </citation>
    <scope>NUCLEOTIDE SEQUENCE [LARGE SCALE GENOMIC DNA]</scope>
</reference>
<sequence length="478" mass="52275">MAQAQSRYRLSGAERAMLQGTWPLGLLDDRAREPRIVESAEEFLREVLVGEHLEDFDFVVLPKGTELLALSWEDCLPDDIRAALRDCNSATDFARQLRARPEVVERYRADIEYVDRKRQQRDILRKDKLELGKRIDEAIRMAAAGEADADLLYIAEMRLRVEAPHPLGGEGVKTVCRRDVKDVLGPYASWTLYWDRYDEGFFAGGARSGKGLHVDQVLWSNVGKNWSGHKLIAAWPPGEVSKQVALELYDVLLSPPLSERELQVLGMAAKVVLIRPGDVYLFSGGVAHAVLCVSDEICLGAYESLVTLHPKHVAHFLRTSDSEGPFCLDKYSMDEKEFRDTKDDCIDQLEDAAAQLAQGGPASAPVPLAGPCASAAPALWRGLLAALHSDDGLQRTLRDHYASCVALCAADAYFRQNLPQRVLHAAAACGWRGAAAAAPKRRRLLLGGGGAAQATSDSTSSEDDAPSSCVPRTGGCTI</sequence>
<proteinExistence type="predicted"/>
<comment type="caution">
    <text evidence="2">The sequence shown here is derived from an EMBL/GenBank/DDBJ whole genome shotgun (WGS) entry which is preliminary data.</text>
</comment>
<dbReference type="EMBL" id="CAUYUJ010020949">
    <property type="protein sequence ID" value="CAK0901577.1"/>
    <property type="molecule type" value="Genomic_DNA"/>
</dbReference>
<accession>A0ABN9XNV0</accession>
<name>A0ABN9XNV0_9DINO</name>
<evidence type="ECO:0000313" key="3">
    <source>
        <dbReference type="Proteomes" id="UP001189429"/>
    </source>
</evidence>